<dbReference type="EMBL" id="CP003775">
    <property type="protein sequence ID" value="AFQ51030.1"/>
    <property type="molecule type" value="Genomic_DNA"/>
</dbReference>
<name>A0A9W3PBX0_BURCE</name>
<evidence type="ECO:0000313" key="3">
    <source>
        <dbReference type="Proteomes" id="UP000032866"/>
    </source>
</evidence>
<evidence type="ECO:0000313" key="2">
    <source>
        <dbReference type="EMBL" id="AFQ51030.1"/>
    </source>
</evidence>
<protein>
    <submittedName>
        <fullName evidence="2">Dehydrogenase</fullName>
        <ecNumber evidence="2">1.1.1.107</ecNumber>
    </submittedName>
</protein>
<dbReference type="RefSeq" id="WP_014899793.1">
    <property type="nucleotide sequence ID" value="NC_018514.1"/>
</dbReference>
<dbReference type="SUPFAM" id="SSF51430">
    <property type="entry name" value="NAD(P)-linked oxidoreductase"/>
    <property type="match status" value="1"/>
</dbReference>
<feature type="domain" description="NADP-dependent oxidoreductase" evidence="1">
    <location>
        <begin position="13"/>
        <end position="325"/>
    </location>
</feature>
<evidence type="ECO:0000259" key="1">
    <source>
        <dbReference type="Pfam" id="PF00248"/>
    </source>
</evidence>
<dbReference type="InterPro" id="IPR020471">
    <property type="entry name" value="AKR"/>
</dbReference>
<gene>
    <name evidence="2" type="ORF">GEM_4640</name>
</gene>
<dbReference type="InterPro" id="IPR023210">
    <property type="entry name" value="NADP_OxRdtase_dom"/>
</dbReference>
<sequence>MSIKDKLPAGTVLGFGAAPLGNMFRNIPEEEALATVEAAWQRGVRYFDTAPFYGAGLSEIRVGAALANHPRDEYVLSTKVGRVILDEVEDVSARDLGEKGGLFEHGRPNRIVNDYTADATMRSIEDSLKRLRTDRLDIVWVHDIAQDFYGDEWLAQFEVARKGAFRVLSKLREEGVIKAWGLGVNRVEPVELVLDLSEPQPDGMLLAGRYSLLDHERALQRVMPAAAAQNVGIVVGGPYSSGVLAGGTHFEYQKASPEILAKVERIKAITARFGISVKAAALQFVLANPAVEAVIPGASRPERIAEDQAALNEVIPADFWREMREQGLVAADAPLPTAKV</sequence>
<dbReference type="GO" id="GO:0050235">
    <property type="term" value="F:pyridoxal 4-dehydrogenase activity"/>
    <property type="evidence" value="ECO:0007669"/>
    <property type="project" value="UniProtKB-EC"/>
</dbReference>
<dbReference type="PANTHER" id="PTHR42686">
    <property type="entry name" value="GH17980P-RELATED"/>
    <property type="match status" value="1"/>
</dbReference>
<dbReference type="EC" id="1.1.1.107" evidence="2"/>
<organism evidence="2 3">
    <name type="scientific">Burkholderia cepacia GG4</name>
    <dbReference type="NCBI Taxonomy" id="1009846"/>
    <lineage>
        <taxon>Bacteria</taxon>
        <taxon>Pseudomonadati</taxon>
        <taxon>Pseudomonadota</taxon>
        <taxon>Betaproteobacteria</taxon>
        <taxon>Burkholderiales</taxon>
        <taxon>Burkholderiaceae</taxon>
        <taxon>Burkholderia</taxon>
        <taxon>Burkholderia cepacia complex</taxon>
    </lineage>
</organism>
<dbReference type="AlphaFoldDB" id="A0A9W3PBX0"/>
<dbReference type="InterPro" id="IPR036812">
    <property type="entry name" value="NAD(P)_OxRdtase_dom_sf"/>
</dbReference>
<dbReference type="Pfam" id="PF00248">
    <property type="entry name" value="Aldo_ket_red"/>
    <property type="match status" value="1"/>
</dbReference>
<accession>A0A9W3PBX0</accession>
<dbReference type="GO" id="GO:0005829">
    <property type="term" value="C:cytosol"/>
    <property type="evidence" value="ECO:0007669"/>
    <property type="project" value="TreeGrafter"/>
</dbReference>
<dbReference type="Proteomes" id="UP000032866">
    <property type="component" value="Chromosome 2"/>
</dbReference>
<reference evidence="2 3" key="1">
    <citation type="journal article" date="2012" name="J. Bacteriol.">
        <title>Complete Genome Sequence of Burkholderia sp. Strain GG4, a Betaproteobacterium That Reduces 3-Oxo-N-Acylhomoserine Lactones and Produces Different N-Acylhomoserine Lactones.</title>
        <authorList>
            <person name="Hong K.W."/>
            <person name="Koh C.L."/>
            <person name="Sam C.K."/>
            <person name="Yin W.F."/>
            <person name="Chan K.G."/>
        </authorList>
    </citation>
    <scope>NUCLEOTIDE SEQUENCE [LARGE SCALE GENOMIC DNA]</scope>
    <source>
        <strain evidence="2 3">GG4</strain>
    </source>
</reference>
<proteinExistence type="predicted"/>
<keyword evidence="2" id="KW-0560">Oxidoreductase</keyword>
<dbReference type="Gene3D" id="3.20.20.100">
    <property type="entry name" value="NADP-dependent oxidoreductase domain"/>
    <property type="match status" value="1"/>
</dbReference>
<dbReference type="PANTHER" id="PTHR42686:SF1">
    <property type="entry name" value="GH17980P-RELATED"/>
    <property type="match status" value="1"/>
</dbReference>
<dbReference type="CDD" id="cd19152">
    <property type="entry name" value="AKR_AKR15A"/>
    <property type="match status" value="1"/>
</dbReference>
<dbReference type="KEGG" id="bct:GEM_4640"/>